<dbReference type="RefSeq" id="WP_188461363.1">
    <property type="nucleotide sequence ID" value="NZ_BMFQ01000001.1"/>
</dbReference>
<protein>
    <submittedName>
        <fullName evidence="1">Uncharacterized protein</fullName>
    </submittedName>
</protein>
<keyword evidence="2" id="KW-1185">Reference proteome</keyword>
<reference evidence="1" key="2">
    <citation type="submission" date="2020-09" db="EMBL/GenBank/DDBJ databases">
        <authorList>
            <person name="Sun Q."/>
            <person name="Zhou Y."/>
        </authorList>
    </citation>
    <scope>NUCLEOTIDE SEQUENCE</scope>
    <source>
        <strain evidence="1">CGMCC 1.12751</strain>
    </source>
</reference>
<name>A0A917GBF5_9FLAO</name>
<reference evidence="1" key="1">
    <citation type="journal article" date="2014" name="Int. J. Syst. Evol. Microbiol.">
        <title>Complete genome sequence of Corynebacterium casei LMG S-19264T (=DSM 44701T), isolated from a smear-ripened cheese.</title>
        <authorList>
            <consortium name="US DOE Joint Genome Institute (JGI-PGF)"/>
            <person name="Walter F."/>
            <person name="Albersmeier A."/>
            <person name="Kalinowski J."/>
            <person name="Ruckert C."/>
        </authorList>
    </citation>
    <scope>NUCLEOTIDE SEQUENCE</scope>
    <source>
        <strain evidence="1">CGMCC 1.12751</strain>
    </source>
</reference>
<dbReference type="AlphaFoldDB" id="A0A917GBF5"/>
<gene>
    <name evidence="1" type="ORF">GCM10010976_04100</name>
</gene>
<proteinExistence type="predicted"/>
<dbReference type="EMBL" id="BMFQ01000001">
    <property type="protein sequence ID" value="GGG35595.1"/>
    <property type="molecule type" value="Genomic_DNA"/>
</dbReference>
<evidence type="ECO:0000313" key="1">
    <source>
        <dbReference type="EMBL" id="GGG35595.1"/>
    </source>
</evidence>
<dbReference type="Proteomes" id="UP000625976">
    <property type="component" value="Unassembled WGS sequence"/>
</dbReference>
<comment type="caution">
    <text evidence="1">The sequence shown here is derived from an EMBL/GenBank/DDBJ whole genome shotgun (WGS) entry which is preliminary data.</text>
</comment>
<evidence type="ECO:0000313" key="2">
    <source>
        <dbReference type="Proteomes" id="UP000625976"/>
    </source>
</evidence>
<sequence length="251" mass="29494">MKLEVKNTIEYIINNKRAFIQNDVEKHIVLQSFDFAFEMIFGSGHHRNHRSGGLHNRPKGELFANTFQGKMAEFVVYNYLTKNDFPDIEKPDTSVSGKGIWDAYDLMYKNKKINIKSATFFSNLLLLECKDWNKNGEYIPNIKNTSSKDYDYFILVRIKPDIKKLLQIEKLFSVDFVEKTKLQEVILNEKWFYDFGGICSKKTIKHIINEHYFLPQNALLNGKIKIDADNYYIQCGDLKDINFLLKHLKEL</sequence>
<accession>A0A917GBF5</accession>
<organism evidence="1 2">
    <name type="scientific">Bizionia arctica</name>
    <dbReference type="NCBI Taxonomy" id="1495645"/>
    <lineage>
        <taxon>Bacteria</taxon>
        <taxon>Pseudomonadati</taxon>
        <taxon>Bacteroidota</taxon>
        <taxon>Flavobacteriia</taxon>
        <taxon>Flavobacteriales</taxon>
        <taxon>Flavobacteriaceae</taxon>
        <taxon>Bizionia</taxon>
    </lineage>
</organism>